<dbReference type="PANTHER" id="PTHR46714">
    <property type="entry name" value="TRANSCRIPTIONAL ACTIVATOR HAC1"/>
    <property type="match status" value="1"/>
</dbReference>
<feature type="region of interest" description="Disordered" evidence="8">
    <location>
        <begin position="135"/>
        <end position="172"/>
    </location>
</feature>
<dbReference type="PROSITE" id="PS00036">
    <property type="entry name" value="BZIP_BASIC"/>
    <property type="match status" value="1"/>
</dbReference>
<dbReference type="eggNOG" id="ENOG502S526">
    <property type="taxonomic scope" value="Eukaryota"/>
</dbReference>
<dbReference type="SMART" id="SM00338">
    <property type="entry name" value="BRLZ"/>
    <property type="match status" value="1"/>
</dbReference>
<dbReference type="SUPFAM" id="SSF57959">
    <property type="entry name" value="Leucine zipper domain"/>
    <property type="match status" value="1"/>
</dbReference>
<dbReference type="VEuPathDB" id="FungiDB:G647_06640"/>
<feature type="compositionally biased region" description="Basic and acidic residues" evidence="8">
    <location>
        <begin position="69"/>
        <end position="93"/>
    </location>
</feature>
<comment type="subcellular location">
    <subcellularLocation>
        <location evidence="1">Nucleus</location>
    </subcellularLocation>
</comment>
<evidence type="ECO:0000259" key="9">
    <source>
        <dbReference type="PROSITE" id="PS50217"/>
    </source>
</evidence>
<feature type="domain" description="BZIP" evidence="9">
    <location>
        <begin position="75"/>
        <end position="125"/>
    </location>
</feature>
<evidence type="ECO:0000256" key="2">
    <source>
        <dbReference type="ARBA" id="ARBA00007163"/>
    </source>
</evidence>
<dbReference type="CDD" id="cd14812">
    <property type="entry name" value="bZIP_u3"/>
    <property type="match status" value="1"/>
</dbReference>
<comment type="similarity">
    <text evidence="2">Belongs to the bZIP family.</text>
</comment>
<gene>
    <name evidence="10" type="ORF">CLCR_08562</name>
</gene>
<dbReference type="GO" id="GO:0000981">
    <property type="term" value="F:DNA-binding transcription factor activity, RNA polymerase II-specific"/>
    <property type="evidence" value="ECO:0007669"/>
    <property type="project" value="InterPro"/>
</dbReference>
<proteinExistence type="inferred from homology"/>
<evidence type="ECO:0000256" key="3">
    <source>
        <dbReference type="ARBA" id="ARBA00023015"/>
    </source>
</evidence>
<comment type="caution">
    <text evidence="10">The sequence shown here is derived from an EMBL/GenBank/DDBJ whole genome shotgun (WGS) entry which is preliminary data.</text>
</comment>
<dbReference type="InterPro" id="IPR046347">
    <property type="entry name" value="bZIP_sf"/>
</dbReference>
<evidence type="ECO:0000256" key="6">
    <source>
        <dbReference type="ARBA" id="ARBA00023230"/>
    </source>
</evidence>
<evidence type="ECO:0000256" key="8">
    <source>
        <dbReference type="SAM" id="MobiDB-lite"/>
    </source>
</evidence>
<keyword evidence="3" id="KW-0805">Transcription regulation</keyword>
<dbReference type="InterPro" id="IPR004827">
    <property type="entry name" value="bZIP"/>
</dbReference>
<reference evidence="11" key="1">
    <citation type="submission" date="2015-07" db="EMBL/GenBank/DDBJ databases">
        <authorList>
            <person name="Teixeira M.M."/>
            <person name="Souza R.C."/>
            <person name="Almeida L.G."/>
            <person name="Vicente V.A."/>
            <person name="de Hoog S."/>
            <person name="Bocca A.L."/>
            <person name="de Almeida S.R."/>
            <person name="Vasconcelos A.T."/>
            <person name="Felipe M.S."/>
        </authorList>
    </citation>
    <scope>NUCLEOTIDE SEQUENCE [LARGE SCALE GENOMIC DNA]</scope>
    <source>
        <strain evidence="11">KSF</strain>
    </source>
</reference>
<keyword evidence="6" id="KW-0834">Unfolded protein response</keyword>
<dbReference type="AlphaFoldDB" id="A0A1C1CSH3"/>
<keyword evidence="5" id="KW-0804">Transcription</keyword>
<feature type="region of interest" description="Disordered" evidence="8">
    <location>
        <begin position="1"/>
        <end position="98"/>
    </location>
</feature>
<evidence type="ECO:0000313" key="10">
    <source>
        <dbReference type="EMBL" id="OCT51443.1"/>
    </source>
</evidence>
<feature type="compositionally biased region" description="Polar residues" evidence="8">
    <location>
        <begin position="151"/>
        <end position="172"/>
    </location>
</feature>
<dbReference type="GO" id="GO:0045944">
    <property type="term" value="P:positive regulation of transcription by RNA polymerase II"/>
    <property type="evidence" value="ECO:0007669"/>
    <property type="project" value="InterPro"/>
</dbReference>
<dbReference type="STRING" id="86049.A0A1C1CSH3"/>
<evidence type="ECO:0000256" key="7">
    <source>
        <dbReference type="ARBA" id="ARBA00023242"/>
    </source>
</evidence>
<dbReference type="EMBL" id="LGRB01000009">
    <property type="protein sequence ID" value="OCT51443.1"/>
    <property type="molecule type" value="Genomic_DNA"/>
</dbReference>
<dbReference type="PANTHER" id="PTHR46714:SF6">
    <property type="entry name" value="TRANSCRIPTIONAL ACTIVATOR HAC1"/>
    <property type="match status" value="1"/>
</dbReference>
<feature type="compositionally biased region" description="Polar residues" evidence="8">
    <location>
        <begin position="11"/>
        <end position="23"/>
    </location>
</feature>
<organism evidence="10 11">
    <name type="scientific">Cladophialophora carrionii</name>
    <dbReference type="NCBI Taxonomy" id="86049"/>
    <lineage>
        <taxon>Eukaryota</taxon>
        <taxon>Fungi</taxon>
        <taxon>Dikarya</taxon>
        <taxon>Ascomycota</taxon>
        <taxon>Pezizomycotina</taxon>
        <taxon>Eurotiomycetes</taxon>
        <taxon>Chaetothyriomycetidae</taxon>
        <taxon>Chaetothyriales</taxon>
        <taxon>Herpotrichiellaceae</taxon>
        <taxon>Cladophialophora</taxon>
    </lineage>
</organism>
<keyword evidence="7" id="KW-0539">Nucleus</keyword>
<dbReference type="GO" id="GO:0006986">
    <property type="term" value="P:response to unfolded protein"/>
    <property type="evidence" value="ECO:0007669"/>
    <property type="project" value="UniProtKB-KW"/>
</dbReference>
<dbReference type="InterPro" id="IPR044280">
    <property type="entry name" value="Hac1/HY5"/>
</dbReference>
<protein>
    <recommendedName>
        <fullName evidence="9">BZIP domain-containing protein</fullName>
    </recommendedName>
</protein>
<dbReference type="PROSITE" id="PS50217">
    <property type="entry name" value="BZIP"/>
    <property type="match status" value="1"/>
</dbReference>
<sequence length="435" mass="48197">MAGPSDIVDPSTLSVAGYSQTYPTTPPMSDDGRETSQPASEQPTKKKRKAWGQPVPEIKQILPPRKRAKTAEEKEQRKNERILRNRRAADKSRQRQKAAVAELEIRQIRIEKENAALRELLDRYQSRFGVQADFPVPLPTEPPLVDLDSAPSPSDLRSNTTPAPFTPSSFNDSTEVEAVRPILVQSEQSTPVKHESPVLAPQLNLIHEHPEAEQTNSHSMTSLPGFPNVSVSAGDLGYQPASVSFDQEQSWDQLPASGLPDFDDISLLLDDNALTDVSALPDFGAAIVNDLDGAGFLLHPDQLPTNSFFDFDAFDTDQTGGLPPHMARLLLTATDRALQQVVSEEGFAADPDRRWTWSSLMTIKWVILRLEKEHRKIRRQVWENGVHDETGVPELRVMAGVDLGAVARSSSLWQGNCINSREEADNGWISAQEVH</sequence>
<dbReference type="Gene3D" id="1.20.5.170">
    <property type="match status" value="1"/>
</dbReference>
<evidence type="ECO:0000256" key="5">
    <source>
        <dbReference type="ARBA" id="ARBA00023163"/>
    </source>
</evidence>
<dbReference type="GO" id="GO:0003677">
    <property type="term" value="F:DNA binding"/>
    <property type="evidence" value="ECO:0007669"/>
    <property type="project" value="UniProtKB-KW"/>
</dbReference>
<keyword evidence="4" id="KW-0238">DNA-binding</keyword>
<dbReference type="Proteomes" id="UP000094526">
    <property type="component" value="Unassembled WGS sequence"/>
</dbReference>
<name>A0A1C1CSH3_9EURO</name>
<dbReference type="VEuPathDB" id="FungiDB:CLCR_08562"/>
<evidence type="ECO:0000313" key="11">
    <source>
        <dbReference type="Proteomes" id="UP000094526"/>
    </source>
</evidence>
<keyword evidence="11" id="KW-1185">Reference proteome</keyword>
<evidence type="ECO:0000256" key="4">
    <source>
        <dbReference type="ARBA" id="ARBA00023125"/>
    </source>
</evidence>
<dbReference type="GO" id="GO:0005634">
    <property type="term" value="C:nucleus"/>
    <property type="evidence" value="ECO:0007669"/>
    <property type="project" value="UniProtKB-SubCell"/>
</dbReference>
<dbReference type="Pfam" id="PF00170">
    <property type="entry name" value="bZIP_1"/>
    <property type="match status" value="1"/>
</dbReference>
<accession>A0A1C1CSH3</accession>
<dbReference type="OrthoDB" id="674948at2759"/>
<evidence type="ECO:0000256" key="1">
    <source>
        <dbReference type="ARBA" id="ARBA00004123"/>
    </source>
</evidence>